<reference evidence="1 2" key="1">
    <citation type="submission" date="2021-05" db="EMBL/GenBank/DDBJ databases">
        <title>Bacteria Genome sequencing.</title>
        <authorList>
            <person name="Takabe Y."/>
            <person name="Nakajima Y."/>
            <person name="Suzuki S."/>
            <person name="Shiozaki T."/>
        </authorList>
    </citation>
    <scope>NUCLEOTIDE SEQUENCE [LARGE SCALE GENOMIC DNA]</scope>
    <source>
        <strain evidence="1 2">AI_62</strain>
    </source>
</reference>
<name>A0ABQ4NQC1_9RHOB</name>
<organism evidence="1 2">
    <name type="scientific">Jannaschia pagri</name>
    <dbReference type="NCBI Taxonomy" id="2829797"/>
    <lineage>
        <taxon>Bacteria</taxon>
        <taxon>Pseudomonadati</taxon>
        <taxon>Pseudomonadota</taxon>
        <taxon>Alphaproteobacteria</taxon>
        <taxon>Rhodobacterales</taxon>
        <taxon>Roseobacteraceae</taxon>
        <taxon>Jannaschia</taxon>
    </lineage>
</organism>
<dbReference type="Proteomes" id="UP000786693">
    <property type="component" value="Unassembled WGS sequence"/>
</dbReference>
<dbReference type="InterPro" id="IPR023154">
    <property type="entry name" value="Jann4075-like_sf"/>
</dbReference>
<dbReference type="SUPFAM" id="SSF158587">
    <property type="entry name" value="Jann4075-like"/>
    <property type="match status" value="1"/>
</dbReference>
<keyword evidence="2" id="KW-1185">Reference proteome</keyword>
<evidence type="ECO:0000313" key="2">
    <source>
        <dbReference type="Proteomes" id="UP000786693"/>
    </source>
</evidence>
<protein>
    <recommendedName>
        <fullName evidence="3">DUF2853 family protein</fullName>
    </recommendedName>
</protein>
<dbReference type="Pfam" id="PF11015">
    <property type="entry name" value="DUF2853"/>
    <property type="match status" value="1"/>
</dbReference>
<dbReference type="RefSeq" id="WP_220750085.1">
    <property type="nucleotide sequence ID" value="NZ_BPFH01000006.1"/>
</dbReference>
<dbReference type="InterPro" id="IPR021274">
    <property type="entry name" value="DUF2853"/>
</dbReference>
<accession>A0ABQ4NQC1</accession>
<dbReference type="Gene3D" id="1.10.238.120">
    <property type="entry name" value="Jann4075-like"/>
    <property type="match status" value="1"/>
</dbReference>
<comment type="caution">
    <text evidence="1">The sequence shown here is derived from an EMBL/GenBank/DDBJ whole genome shotgun (WGS) entry which is preliminary data.</text>
</comment>
<dbReference type="EMBL" id="BPFH01000006">
    <property type="protein sequence ID" value="GIT96596.1"/>
    <property type="molecule type" value="Genomic_DNA"/>
</dbReference>
<sequence length="113" mass="12619">MSKREELIGKYADDIRQKIGEEPDMDLLRKVTIGCGPSIYNADSATVASSQPSELETVKNNFLIKKLGLSDGPKLDEGIAAVVEKYGQSERNKYRAVMYYLLTRHFGKEAVYG</sequence>
<evidence type="ECO:0008006" key="3">
    <source>
        <dbReference type="Google" id="ProtNLM"/>
    </source>
</evidence>
<proteinExistence type="predicted"/>
<gene>
    <name evidence="1" type="ORF">JANAI62_32190</name>
</gene>
<evidence type="ECO:0000313" key="1">
    <source>
        <dbReference type="EMBL" id="GIT96596.1"/>
    </source>
</evidence>